<protein>
    <submittedName>
        <fullName evidence="3">Uncharacterized protein</fullName>
    </submittedName>
</protein>
<reference evidence="3" key="1">
    <citation type="submission" date="2024-02" db="EMBL/GenBank/DDBJ databases">
        <authorList>
            <consortium name="ELIXIR-Norway"/>
            <consortium name="Elixir Norway"/>
        </authorList>
    </citation>
    <scope>NUCLEOTIDE SEQUENCE</scope>
</reference>
<evidence type="ECO:0000256" key="2">
    <source>
        <dbReference type="ARBA" id="ARBA00023002"/>
    </source>
</evidence>
<dbReference type="PANTHER" id="PTHR48106">
    <property type="entry name" value="QUINONE OXIDOREDUCTASE PIG3-RELATED"/>
    <property type="match status" value="1"/>
</dbReference>
<accession>A0ABP0VAL2</accession>
<dbReference type="SUPFAM" id="SSF50129">
    <property type="entry name" value="GroES-like"/>
    <property type="match status" value="1"/>
</dbReference>
<evidence type="ECO:0000256" key="1">
    <source>
        <dbReference type="ARBA" id="ARBA00022857"/>
    </source>
</evidence>
<dbReference type="Proteomes" id="UP001497444">
    <property type="component" value="Unassembled WGS sequence"/>
</dbReference>
<dbReference type="InterPro" id="IPR011032">
    <property type="entry name" value="GroES-like_sf"/>
</dbReference>
<evidence type="ECO:0000313" key="4">
    <source>
        <dbReference type="Proteomes" id="UP001497444"/>
    </source>
</evidence>
<proteinExistence type="predicted"/>
<keyword evidence="2" id="KW-0560">Oxidoreductase</keyword>
<dbReference type="EMBL" id="CAXAQS010000290">
    <property type="protein sequence ID" value="CAK9250981.1"/>
    <property type="molecule type" value="Genomic_DNA"/>
</dbReference>
<keyword evidence="1" id="KW-0521">NADP</keyword>
<organism evidence="3 4">
    <name type="scientific">Sphagnum jensenii</name>
    <dbReference type="NCBI Taxonomy" id="128206"/>
    <lineage>
        <taxon>Eukaryota</taxon>
        <taxon>Viridiplantae</taxon>
        <taxon>Streptophyta</taxon>
        <taxon>Embryophyta</taxon>
        <taxon>Bryophyta</taxon>
        <taxon>Sphagnophytina</taxon>
        <taxon>Sphagnopsida</taxon>
        <taxon>Sphagnales</taxon>
        <taxon>Sphagnaceae</taxon>
        <taxon>Sphagnum</taxon>
    </lineage>
</organism>
<keyword evidence="4" id="KW-1185">Reference proteome</keyword>
<evidence type="ECO:0000313" key="3">
    <source>
        <dbReference type="EMBL" id="CAK9250981.1"/>
    </source>
</evidence>
<dbReference type="PANTHER" id="PTHR48106:SF2">
    <property type="entry name" value="ZN2+-BINDING DEHYDROGENASE"/>
    <property type="match status" value="1"/>
</dbReference>
<comment type="caution">
    <text evidence="3">The sequence shown here is derived from an EMBL/GenBank/DDBJ whole genome shotgun (WGS) entry which is preliminary data.</text>
</comment>
<name>A0ABP0VAL2_9BRYO</name>
<sequence>MSNRAVKVQSFDAKDPFAGLALVTKPVPKAEAGEGVKTVKKEQRVLPFIALDPRNVEGSWRQYVCVKEELVWAVPDSISDEAAAQFIATPWTLYGMFTYLEVPAGEGVCVTQWNLYHERASAERRKAFTDGVSKLMEAKIVVPLVGETYDLGDFQLAIKKTLEVARGGKVLLSS</sequence>
<gene>
    <name evidence="3" type="ORF">CSSPJE1EN1_LOCUS26359</name>
</gene>
<dbReference type="Gene3D" id="3.90.180.10">
    <property type="entry name" value="Medium-chain alcohol dehydrogenases, catalytic domain"/>
    <property type="match status" value="1"/>
</dbReference>